<sequence length="382" mass="44011">MKNILLTIIFLSGFYPLFAQDNTDPISLLISSRVDKTSEEINAIIKLYENYYRSKPDSVYDNPYWNKKEKALYKDFDFSRISIFQGGMDANTLFQYFSPFVLSVEPIGDKYQIRVLFSSATTDPKYAGSKVWCIQKLNAVKEGESWVLENLIVELSKGWSSKKLGCIDYIFPPTHEFDIQEADRAKSFCEEIIRRFNPGYDGEFKYYITSSMDDMGLLENFDYYFVGITSGKAREGMILTAKGNEFYPHEFIHKLLPSNPKRNFVVEEGLAQFLGTKENKEEYESLMNKLAVDLEEHSETINFKSVISQSERYNGYQTAYPAGAAICELVHGHSGDQGLLQLLMADTMEYKNLVITICLITKLSEQELEIKWSETLKKYRNL</sequence>
<evidence type="ECO:0000313" key="3">
    <source>
        <dbReference type="Proteomes" id="UP001142175"/>
    </source>
</evidence>
<dbReference type="RefSeq" id="WP_258422201.1">
    <property type="nucleotide sequence ID" value="NZ_JANSUY010000002.1"/>
</dbReference>
<proteinExistence type="predicted"/>
<feature type="signal peptide" evidence="1">
    <location>
        <begin position="1"/>
        <end position="19"/>
    </location>
</feature>
<comment type="caution">
    <text evidence="2">The sequence shown here is derived from an EMBL/GenBank/DDBJ whole genome shotgun (WGS) entry which is preliminary data.</text>
</comment>
<keyword evidence="3" id="KW-1185">Reference proteome</keyword>
<reference evidence="2" key="1">
    <citation type="submission" date="2022-08" db="EMBL/GenBank/DDBJ databases">
        <authorList>
            <person name="Zhang D."/>
        </authorList>
    </citation>
    <scope>NUCLEOTIDE SEQUENCE</scope>
    <source>
        <strain evidence="2">XJ19-11</strain>
    </source>
</reference>
<name>A0A9X2P217_9BACT</name>
<keyword evidence="1" id="KW-0732">Signal</keyword>
<dbReference type="Proteomes" id="UP001142175">
    <property type="component" value="Unassembled WGS sequence"/>
</dbReference>
<gene>
    <name evidence="2" type="ORF">NU887_04685</name>
</gene>
<feature type="chain" id="PRO_5040987367" description="DUF4932 domain-containing protein" evidence="1">
    <location>
        <begin position="20"/>
        <end position="382"/>
    </location>
</feature>
<organism evidence="2 3">
    <name type="scientific">Aquiflexum gelatinilyticum</name>
    <dbReference type="NCBI Taxonomy" id="2961943"/>
    <lineage>
        <taxon>Bacteria</taxon>
        <taxon>Pseudomonadati</taxon>
        <taxon>Bacteroidota</taxon>
        <taxon>Cytophagia</taxon>
        <taxon>Cytophagales</taxon>
        <taxon>Cyclobacteriaceae</taxon>
        <taxon>Aquiflexum</taxon>
    </lineage>
</organism>
<evidence type="ECO:0000313" key="2">
    <source>
        <dbReference type="EMBL" id="MCR9014319.1"/>
    </source>
</evidence>
<protein>
    <recommendedName>
        <fullName evidence="4">DUF4932 domain-containing protein</fullName>
    </recommendedName>
</protein>
<evidence type="ECO:0000256" key="1">
    <source>
        <dbReference type="SAM" id="SignalP"/>
    </source>
</evidence>
<dbReference type="AlphaFoldDB" id="A0A9X2P217"/>
<accession>A0A9X2P217</accession>
<dbReference type="EMBL" id="JANSUY010000002">
    <property type="protein sequence ID" value="MCR9014319.1"/>
    <property type="molecule type" value="Genomic_DNA"/>
</dbReference>
<evidence type="ECO:0008006" key="4">
    <source>
        <dbReference type="Google" id="ProtNLM"/>
    </source>
</evidence>